<dbReference type="PROSITE" id="PS00958">
    <property type="entry name" value="TRANSALDOLASE_2"/>
    <property type="match status" value="1"/>
</dbReference>
<dbReference type="NCBIfam" id="NF002881">
    <property type="entry name" value="PRK03343.1"/>
    <property type="match status" value="1"/>
</dbReference>
<dbReference type="PANTHER" id="PTHR10683">
    <property type="entry name" value="TRANSALDOLASE"/>
    <property type="match status" value="1"/>
</dbReference>
<reference evidence="12 13" key="1">
    <citation type="journal article" date="2020" name="Biotechnol. Biofuels">
        <title>New insights from the biogas microbiome by comprehensive genome-resolved metagenomics of nearly 1600 species originating from multiple anaerobic digesters.</title>
        <authorList>
            <person name="Campanaro S."/>
            <person name="Treu L."/>
            <person name="Rodriguez-R L.M."/>
            <person name="Kovalovszki A."/>
            <person name="Ziels R.M."/>
            <person name="Maus I."/>
            <person name="Zhu X."/>
            <person name="Kougias P.G."/>
            <person name="Basile A."/>
            <person name="Luo G."/>
            <person name="Schluter A."/>
            <person name="Konstantinidis K.T."/>
            <person name="Angelidaki I."/>
        </authorList>
    </citation>
    <scope>NUCLEOTIDE SEQUENCE [LARGE SCALE GENOMIC DNA]</scope>
    <source>
        <strain evidence="12">AS27yjCOA_65</strain>
    </source>
</reference>
<dbReference type="CDD" id="cd00955">
    <property type="entry name" value="Transaldolase_like"/>
    <property type="match status" value="1"/>
</dbReference>
<evidence type="ECO:0000256" key="4">
    <source>
        <dbReference type="ARBA" id="ARBA00008426"/>
    </source>
</evidence>
<dbReference type="GO" id="GO:0005975">
    <property type="term" value="P:carbohydrate metabolic process"/>
    <property type="evidence" value="ECO:0007669"/>
    <property type="project" value="InterPro"/>
</dbReference>
<dbReference type="GO" id="GO:0004801">
    <property type="term" value="F:transaldolase activity"/>
    <property type="evidence" value="ECO:0007669"/>
    <property type="project" value="UniProtKB-UniRule"/>
</dbReference>
<sequence length="376" mass="41425">MEKNSYISALNKIGQSIWYDNLSRDVLVSGKLSSYIQLGVSGLTSNPTIFKKAIADTNHYDTEILELATKGLSTEAICEELMIKDVAAAADLLRPVFEASSGEDGYASIEVSPHLARDTEGTVKAAEKLWRKLGRSNIMIKVPATEEGLPAIETLLSNGINVNVTLIFSVQTYELVAHAYLRALRSRSRNGETLKFVSSVASFFVSRVDSLFEDTWKSMQVQGKLLDRDSKPYLGKLGIANSKIAYASFLDIFGTSQFLDLKKEGAKLQRPLWASTGVKNPAYNPLLYVENLVGKDTVNTLPPQTLDKLLEKASIKPRITEDLDAASSLIASLSAKGINFSNLLDQLQENGVKLFADSYDELLQSIARKKESLKRY</sequence>
<comment type="function">
    <text evidence="1 11">Transaldolase is important for the balance of metabolites in the pentose-phosphate pathway.</text>
</comment>
<dbReference type="Pfam" id="PF00923">
    <property type="entry name" value="TAL_FSA"/>
    <property type="match status" value="1"/>
</dbReference>
<evidence type="ECO:0000256" key="5">
    <source>
        <dbReference type="ARBA" id="ARBA00013151"/>
    </source>
</evidence>
<dbReference type="GO" id="GO:0006098">
    <property type="term" value="P:pentose-phosphate shunt"/>
    <property type="evidence" value="ECO:0007669"/>
    <property type="project" value="UniProtKB-UniRule"/>
</dbReference>
<dbReference type="InterPro" id="IPR018225">
    <property type="entry name" value="Transaldolase_AS"/>
</dbReference>
<dbReference type="InterPro" id="IPR013785">
    <property type="entry name" value="Aldolase_TIM"/>
</dbReference>
<evidence type="ECO:0000313" key="12">
    <source>
        <dbReference type="EMBL" id="NMC62102.1"/>
    </source>
</evidence>
<dbReference type="PIRSF" id="PIRSF036915">
    <property type="entry name" value="Trnald_Bac_Plnt"/>
    <property type="match status" value="1"/>
</dbReference>
<keyword evidence="6 11" id="KW-0963">Cytoplasm</keyword>
<dbReference type="AlphaFoldDB" id="A0A7X9FPV8"/>
<organism evidence="12 13">
    <name type="scientific">SAR324 cluster bacterium</name>
    <dbReference type="NCBI Taxonomy" id="2024889"/>
    <lineage>
        <taxon>Bacteria</taxon>
        <taxon>Deltaproteobacteria</taxon>
        <taxon>SAR324 cluster</taxon>
    </lineage>
</organism>
<dbReference type="Gene3D" id="3.20.20.70">
    <property type="entry name" value="Aldolase class I"/>
    <property type="match status" value="1"/>
</dbReference>
<dbReference type="NCBIfam" id="TIGR00876">
    <property type="entry name" value="tal_mycobact"/>
    <property type="match status" value="1"/>
</dbReference>
<evidence type="ECO:0000256" key="9">
    <source>
        <dbReference type="ARBA" id="ARBA00023270"/>
    </source>
</evidence>
<comment type="caution">
    <text evidence="12">The sequence shown here is derived from an EMBL/GenBank/DDBJ whole genome shotgun (WGS) entry which is preliminary data.</text>
</comment>
<comment type="catalytic activity">
    <reaction evidence="10 11">
        <text>D-sedoheptulose 7-phosphate + D-glyceraldehyde 3-phosphate = D-erythrose 4-phosphate + beta-D-fructose 6-phosphate</text>
        <dbReference type="Rhea" id="RHEA:17053"/>
        <dbReference type="ChEBI" id="CHEBI:16897"/>
        <dbReference type="ChEBI" id="CHEBI:57483"/>
        <dbReference type="ChEBI" id="CHEBI:57634"/>
        <dbReference type="ChEBI" id="CHEBI:59776"/>
        <dbReference type="EC" id="2.2.1.2"/>
    </reaction>
</comment>
<comment type="pathway">
    <text evidence="3 11">Carbohydrate degradation; pentose phosphate pathway; D-glyceraldehyde 3-phosphate and beta-D-fructose 6-phosphate from D-ribose 5-phosphate and D-xylulose 5-phosphate (non-oxidative stage): step 2/3.</text>
</comment>
<comment type="similarity">
    <text evidence="4 11">Belongs to the transaldolase family. Type 2 subfamily.</text>
</comment>
<dbReference type="EMBL" id="JAAZON010000115">
    <property type="protein sequence ID" value="NMC62102.1"/>
    <property type="molecule type" value="Genomic_DNA"/>
</dbReference>
<accession>A0A7X9FPV8</accession>
<evidence type="ECO:0000256" key="1">
    <source>
        <dbReference type="ARBA" id="ARBA00003518"/>
    </source>
</evidence>
<name>A0A7X9FPV8_9DELT</name>
<keyword evidence="7 11" id="KW-0808">Transferase</keyword>
<dbReference type="HAMAP" id="MF_00493">
    <property type="entry name" value="Transaldolase_2"/>
    <property type="match status" value="1"/>
</dbReference>
<feature type="active site" description="Schiff-base intermediate with substrate" evidence="11">
    <location>
        <position position="141"/>
    </location>
</feature>
<evidence type="ECO:0000256" key="10">
    <source>
        <dbReference type="ARBA" id="ARBA00048810"/>
    </source>
</evidence>
<dbReference type="InterPro" id="IPR001585">
    <property type="entry name" value="TAL/FSA"/>
</dbReference>
<evidence type="ECO:0000256" key="6">
    <source>
        <dbReference type="ARBA" id="ARBA00022490"/>
    </source>
</evidence>
<evidence type="ECO:0000256" key="11">
    <source>
        <dbReference type="HAMAP-Rule" id="MF_00493"/>
    </source>
</evidence>
<protein>
    <recommendedName>
        <fullName evidence="5 11">Transaldolase</fullName>
        <ecNumber evidence="5 11">2.2.1.2</ecNumber>
    </recommendedName>
</protein>
<evidence type="ECO:0000256" key="2">
    <source>
        <dbReference type="ARBA" id="ARBA00004496"/>
    </source>
</evidence>
<evidence type="ECO:0000256" key="3">
    <source>
        <dbReference type="ARBA" id="ARBA00004857"/>
    </source>
</evidence>
<keyword evidence="8 11" id="KW-0570">Pentose shunt</keyword>
<evidence type="ECO:0000313" key="13">
    <source>
        <dbReference type="Proteomes" id="UP000524246"/>
    </source>
</evidence>
<evidence type="ECO:0000256" key="8">
    <source>
        <dbReference type="ARBA" id="ARBA00023126"/>
    </source>
</evidence>
<gene>
    <name evidence="11 12" type="primary">tal</name>
    <name evidence="12" type="ORF">GYA55_02940</name>
</gene>
<evidence type="ECO:0000256" key="7">
    <source>
        <dbReference type="ARBA" id="ARBA00022679"/>
    </source>
</evidence>
<dbReference type="Proteomes" id="UP000524246">
    <property type="component" value="Unassembled WGS sequence"/>
</dbReference>
<dbReference type="EC" id="2.2.1.2" evidence="5 11"/>
<keyword evidence="9 11" id="KW-0704">Schiff base</keyword>
<dbReference type="InterPro" id="IPR004732">
    <property type="entry name" value="Transaldolase_2"/>
</dbReference>
<dbReference type="GO" id="GO:0005737">
    <property type="term" value="C:cytoplasm"/>
    <property type="evidence" value="ECO:0007669"/>
    <property type="project" value="UniProtKB-SubCell"/>
</dbReference>
<dbReference type="UniPathway" id="UPA00115">
    <property type="reaction ID" value="UER00414"/>
</dbReference>
<comment type="subcellular location">
    <subcellularLocation>
        <location evidence="2 11">Cytoplasm</location>
    </subcellularLocation>
</comment>
<dbReference type="PANTHER" id="PTHR10683:SF31">
    <property type="entry name" value="TRANSALDOLASE"/>
    <property type="match status" value="1"/>
</dbReference>
<proteinExistence type="inferred from homology"/>
<dbReference type="SUPFAM" id="SSF51569">
    <property type="entry name" value="Aldolase"/>
    <property type="match status" value="1"/>
</dbReference>